<accession>A0ABY4U404</accession>
<dbReference type="InterPro" id="IPR036942">
    <property type="entry name" value="Beta-barrel_TonB_sf"/>
</dbReference>
<dbReference type="PANTHER" id="PTHR32552:SF81">
    <property type="entry name" value="TONB-DEPENDENT OUTER MEMBRANE RECEPTOR"/>
    <property type="match status" value="1"/>
</dbReference>
<keyword evidence="10 11" id="KW-0998">Cell outer membrane</keyword>
<evidence type="ECO:0000256" key="11">
    <source>
        <dbReference type="PROSITE-ProRule" id="PRU01360"/>
    </source>
</evidence>
<evidence type="ECO:0000256" key="2">
    <source>
        <dbReference type="ARBA" id="ARBA00022448"/>
    </source>
</evidence>
<feature type="domain" description="TonB-dependent receptor plug" evidence="15">
    <location>
        <begin position="84"/>
        <end position="198"/>
    </location>
</feature>
<dbReference type="RefSeq" id="WP_301641783.1">
    <property type="nucleotide sequence ID" value="NZ_CP098494.1"/>
</dbReference>
<evidence type="ECO:0000313" key="17">
    <source>
        <dbReference type="Proteomes" id="UP001056619"/>
    </source>
</evidence>
<evidence type="ECO:0000256" key="10">
    <source>
        <dbReference type="ARBA" id="ARBA00023237"/>
    </source>
</evidence>
<evidence type="ECO:0000256" key="12">
    <source>
        <dbReference type="RuleBase" id="RU003357"/>
    </source>
</evidence>
<dbReference type="Pfam" id="PF07715">
    <property type="entry name" value="Plug"/>
    <property type="match status" value="1"/>
</dbReference>
<comment type="subcellular location">
    <subcellularLocation>
        <location evidence="1 11">Cell outer membrane</location>
        <topology evidence="1 11">Multi-pass membrane protein</topology>
    </subcellularLocation>
</comment>
<evidence type="ECO:0000259" key="14">
    <source>
        <dbReference type="Pfam" id="PF00593"/>
    </source>
</evidence>
<evidence type="ECO:0000256" key="4">
    <source>
        <dbReference type="ARBA" id="ARBA00022496"/>
    </source>
</evidence>
<gene>
    <name evidence="16" type="ORF">NCF85_12135</name>
</gene>
<keyword evidence="16" id="KW-0675">Receptor</keyword>
<evidence type="ECO:0000256" key="5">
    <source>
        <dbReference type="ARBA" id="ARBA00022692"/>
    </source>
</evidence>
<evidence type="ECO:0000256" key="7">
    <source>
        <dbReference type="ARBA" id="ARBA00023065"/>
    </source>
</evidence>
<keyword evidence="4" id="KW-0410">Iron transport</keyword>
<reference evidence="16 17" key="1">
    <citation type="submission" date="2022-06" db="EMBL/GenBank/DDBJ databases">
        <authorList>
            <person name="Liu G."/>
        </authorList>
    </citation>
    <scope>NUCLEOTIDE SEQUENCE [LARGE SCALE GENOMIC DNA]</scope>
    <source>
        <strain evidence="16 17">E4</strain>
    </source>
</reference>
<keyword evidence="8 12" id="KW-0798">TonB box</keyword>
<evidence type="ECO:0000256" key="13">
    <source>
        <dbReference type="SAM" id="MobiDB-lite"/>
    </source>
</evidence>
<dbReference type="PROSITE" id="PS52016">
    <property type="entry name" value="TONB_DEPENDENT_REC_3"/>
    <property type="match status" value="1"/>
</dbReference>
<sequence length="914" mass="99326">MSRRLIDFTHDIFKGAIILFKTAQGISFGALAIALLSPTHAHAQSSTTSGTATQPESRTGAQRQPREGGVTTIVVTAQRRSEDLQDVPVSVQALGQEQLDQLNIATFDDYLQQLPTVTAGGGSPGQSTIYIRGLASTTPNLTTAGVAGLAPNVSLYLDEQPLAQPGRNLDVYAADLERIEVLSGPQGTLFGASSQAGVVRLITNKPDLSGFDTRVSVGTSFTKGGEASYKAEAMLNVPVTDNLAVRGVVYLDDQGGYIDNVAGTRDASESARFRPAGTVRDNGVPVAPNRAGFQSGDDLSGVNFIEANNSGLVENDFNDTQYSGFRVSALYEVSPDWRITVAHSRQSLESDGVFFADPELDLDDLEIQRFEDDRLEDDFSNTAWSVEGRLGMLDVIYNGAYTERETEQRIDYSDYLFAGQYLPYYICDGSVSYPGDAAPNGTCQAPNLYVTSDSNLQVFTQELRLSTPEENRFRVTAGGFYSDLVLKERNDYTYPGSELAQPFGGFAPNFPFPGAYASDAGPFPYGVIFRNDVKRTDQQFGIFGEATFDLVPDLLSITGGARYYNVEVDFEGTANSSFCNAGAAQDANAFGTNLSDLYDGDGQYTFIGSCDADLRQTFGRDDSLEDIQAAGLTAAQAQQVFNAIRAPDKAKTEGVIFKGTVNFTPTEDLLFYATYSEGFRPGLLNRPGGAQGPDGFTVPFELESDEVKNYEIGAKTELFDRQLRINGSLFYVDISNLQTTIFDPSITNLFFSDNAANAEIKGFEADFTFAPYAAPGLTLSGAVSLLDTEITEVLTPTDDVQVGSDLAYAPSFQGNLRVRYEWDLTDELGAFIQPSISHSASKFTDIISINRLELDSYTVVDLSAGVSYDQWRFEVYGANLFDERAQIAGDFYYDRARIVTNRPLTVGAKATFSY</sequence>
<dbReference type="EMBL" id="CP098494">
    <property type="protein sequence ID" value="USA60832.1"/>
    <property type="molecule type" value="Genomic_DNA"/>
</dbReference>
<protein>
    <submittedName>
        <fullName evidence="16">TonB-dependent receptor</fullName>
    </submittedName>
</protein>
<keyword evidence="5 11" id="KW-0812">Transmembrane</keyword>
<evidence type="ECO:0000256" key="3">
    <source>
        <dbReference type="ARBA" id="ARBA00022452"/>
    </source>
</evidence>
<keyword evidence="3 11" id="KW-1134">Transmembrane beta strand</keyword>
<feature type="region of interest" description="Disordered" evidence="13">
    <location>
        <begin position="43"/>
        <end position="69"/>
    </location>
</feature>
<keyword evidence="9 11" id="KW-0472">Membrane</keyword>
<evidence type="ECO:0000256" key="9">
    <source>
        <dbReference type="ARBA" id="ARBA00023136"/>
    </source>
</evidence>
<feature type="compositionally biased region" description="Low complexity" evidence="13">
    <location>
        <begin position="43"/>
        <end position="55"/>
    </location>
</feature>
<name>A0ABY4U404_9SPHN</name>
<dbReference type="PANTHER" id="PTHR32552">
    <property type="entry name" value="FERRICHROME IRON RECEPTOR-RELATED"/>
    <property type="match status" value="1"/>
</dbReference>
<evidence type="ECO:0000256" key="8">
    <source>
        <dbReference type="ARBA" id="ARBA00023077"/>
    </source>
</evidence>
<keyword evidence="7" id="KW-0406">Ion transport</keyword>
<evidence type="ECO:0000259" key="15">
    <source>
        <dbReference type="Pfam" id="PF07715"/>
    </source>
</evidence>
<dbReference type="Gene3D" id="2.40.170.20">
    <property type="entry name" value="TonB-dependent receptor, beta-barrel domain"/>
    <property type="match status" value="3"/>
</dbReference>
<dbReference type="Proteomes" id="UP001056619">
    <property type="component" value="Chromosome"/>
</dbReference>
<dbReference type="InterPro" id="IPR039426">
    <property type="entry name" value="TonB-dep_rcpt-like"/>
</dbReference>
<keyword evidence="2 11" id="KW-0813">Transport</keyword>
<evidence type="ECO:0000256" key="6">
    <source>
        <dbReference type="ARBA" id="ARBA00023004"/>
    </source>
</evidence>
<dbReference type="InterPro" id="IPR000531">
    <property type="entry name" value="Beta-barrel_TonB"/>
</dbReference>
<dbReference type="SUPFAM" id="SSF56935">
    <property type="entry name" value="Porins"/>
    <property type="match status" value="1"/>
</dbReference>
<proteinExistence type="inferred from homology"/>
<dbReference type="InterPro" id="IPR012910">
    <property type="entry name" value="Plug_dom"/>
</dbReference>
<comment type="similarity">
    <text evidence="11 12">Belongs to the TonB-dependent receptor family.</text>
</comment>
<evidence type="ECO:0000256" key="1">
    <source>
        <dbReference type="ARBA" id="ARBA00004571"/>
    </source>
</evidence>
<evidence type="ECO:0000313" key="16">
    <source>
        <dbReference type="EMBL" id="USA60832.1"/>
    </source>
</evidence>
<keyword evidence="17" id="KW-1185">Reference proteome</keyword>
<keyword evidence="6" id="KW-0408">Iron</keyword>
<organism evidence="16 17">
    <name type="scientific">Qipengyuania citrea</name>
    <dbReference type="NCBI Taxonomy" id="225971"/>
    <lineage>
        <taxon>Bacteria</taxon>
        <taxon>Pseudomonadati</taxon>
        <taxon>Pseudomonadota</taxon>
        <taxon>Alphaproteobacteria</taxon>
        <taxon>Sphingomonadales</taxon>
        <taxon>Erythrobacteraceae</taxon>
        <taxon>Qipengyuania</taxon>
    </lineage>
</organism>
<feature type="domain" description="TonB-dependent receptor-like beta-barrel" evidence="14">
    <location>
        <begin position="346"/>
        <end position="880"/>
    </location>
</feature>
<dbReference type="Pfam" id="PF00593">
    <property type="entry name" value="TonB_dep_Rec_b-barrel"/>
    <property type="match status" value="1"/>
</dbReference>